<gene>
    <name evidence="2" type="ORF">KDA27_12040</name>
</gene>
<reference evidence="2" key="2">
    <citation type="journal article" date="2021" name="Microbiome">
        <title>Successional dynamics and alternative stable states in a saline activated sludge microbial community over 9 years.</title>
        <authorList>
            <person name="Wang Y."/>
            <person name="Ye J."/>
            <person name="Ju F."/>
            <person name="Liu L."/>
            <person name="Boyd J.A."/>
            <person name="Deng Y."/>
            <person name="Parks D.H."/>
            <person name="Jiang X."/>
            <person name="Yin X."/>
            <person name="Woodcroft B.J."/>
            <person name="Tyson G.W."/>
            <person name="Hugenholtz P."/>
            <person name="Polz M.F."/>
            <person name="Zhang T."/>
        </authorList>
    </citation>
    <scope>NUCLEOTIDE SEQUENCE</scope>
    <source>
        <strain evidence="2">HKST-UBA02</strain>
    </source>
</reference>
<feature type="chain" id="PRO_5037286022" evidence="1">
    <location>
        <begin position="27"/>
        <end position="172"/>
    </location>
</feature>
<proteinExistence type="predicted"/>
<keyword evidence="1" id="KW-0732">Signal</keyword>
<name>A0A956NFL7_UNCEI</name>
<accession>A0A956NFL7</accession>
<evidence type="ECO:0000313" key="3">
    <source>
        <dbReference type="Proteomes" id="UP000739538"/>
    </source>
</evidence>
<dbReference type="Proteomes" id="UP000739538">
    <property type="component" value="Unassembled WGS sequence"/>
</dbReference>
<feature type="signal peptide" evidence="1">
    <location>
        <begin position="1"/>
        <end position="26"/>
    </location>
</feature>
<organism evidence="2 3">
    <name type="scientific">Eiseniibacteriota bacterium</name>
    <dbReference type="NCBI Taxonomy" id="2212470"/>
    <lineage>
        <taxon>Bacteria</taxon>
        <taxon>Candidatus Eiseniibacteriota</taxon>
    </lineage>
</organism>
<dbReference type="AlphaFoldDB" id="A0A956NFL7"/>
<comment type="caution">
    <text evidence="2">The sequence shown here is derived from an EMBL/GenBank/DDBJ whole genome shotgun (WGS) entry which is preliminary data.</text>
</comment>
<reference evidence="2" key="1">
    <citation type="submission" date="2020-04" db="EMBL/GenBank/DDBJ databases">
        <authorList>
            <person name="Zhang T."/>
        </authorList>
    </citation>
    <scope>NUCLEOTIDE SEQUENCE</scope>
    <source>
        <strain evidence="2">HKST-UBA02</strain>
    </source>
</reference>
<protein>
    <submittedName>
        <fullName evidence="2">Uncharacterized protein</fullName>
    </submittedName>
</protein>
<sequence length="172" mass="19680">MNGRRRASWFAVFALLPFLSAAHCTASVLVPGLPLLEPMLEEGWVYDDGLRFEPRSGRWEALDVEPVVPVSGPSFWFDDWRWMVARDGLRGSAEDRAEEWFGLGELRLGSSRIRASKRVGDRLQISSFTGYRSSSQRMIRVEYEIVGGLVVRSEARERGESRIVLDREQTFR</sequence>
<evidence type="ECO:0000313" key="2">
    <source>
        <dbReference type="EMBL" id="MCA9756525.1"/>
    </source>
</evidence>
<dbReference type="EMBL" id="JAGQHS010000056">
    <property type="protein sequence ID" value="MCA9756525.1"/>
    <property type="molecule type" value="Genomic_DNA"/>
</dbReference>
<evidence type="ECO:0000256" key="1">
    <source>
        <dbReference type="SAM" id="SignalP"/>
    </source>
</evidence>